<keyword evidence="3" id="KW-1185">Reference proteome</keyword>
<protein>
    <recommendedName>
        <fullName evidence="4">Orphan protein membrane protein</fullName>
    </recommendedName>
</protein>
<reference evidence="2 3" key="1">
    <citation type="submission" date="2006-01" db="EMBL/GenBank/DDBJ databases">
        <authorList>
            <person name="Brettar I."/>
            <person name="Hofle M."/>
            <person name="Ferriera S."/>
            <person name="Johnson J."/>
            <person name="Kravitz S."/>
            <person name="Halpern A."/>
            <person name="Remington K."/>
            <person name="Beeson K."/>
            <person name="Tran B."/>
            <person name="Rogers Y.-H."/>
            <person name="Friedman R."/>
            <person name="Venter J.C."/>
        </authorList>
    </citation>
    <scope>NUCLEOTIDE SEQUENCE [LARGE SCALE GENOMIC DNA]</scope>
    <source>
        <strain evidence="2 3">OS145</strain>
    </source>
</reference>
<dbReference type="Proteomes" id="UP000016543">
    <property type="component" value="Unassembled WGS sequence"/>
</dbReference>
<evidence type="ECO:0008006" key="4">
    <source>
        <dbReference type="Google" id="ProtNLM"/>
    </source>
</evidence>
<keyword evidence="1" id="KW-0472">Membrane</keyword>
<name>A0ABM9WLY5_9GAMM</name>
<evidence type="ECO:0000313" key="2">
    <source>
        <dbReference type="EMBL" id="EAQ31950.1"/>
    </source>
</evidence>
<gene>
    <name evidence="2" type="ORF">OS145_11686</name>
</gene>
<keyword evidence="1" id="KW-0812">Transmembrane</keyword>
<organism evidence="2 3">
    <name type="scientific">Idiomarina baltica OS145</name>
    <dbReference type="NCBI Taxonomy" id="314276"/>
    <lineage>
        <taxon>Bacteria</taxon>
        <taxon>Pseudomonadati</taxon>
        <taxon>Pseudomonadota</taxon>
        <taxon>Gammaproteobacteria</taxon>
        <taxon>Alteromonadales</taxon>
        <taxon>Idiomarinaceae</taxon>
        <taxon>Idiomarina</taxon>
    </lineage>
</organism>
<dbReference type="RefSeq" id="WP_006955026.1">
    <property type="nucleotide sequence ID" value="NZ_CH672404.1"/>
</dbReference>
<feature type="transmembrane region" description="Helical" evidence="1">
    <location>
        <begin position="69"/>
        <end position="87"/>
    </location>
</feature>
<accession>A0ABM9WLY5</accession>
<evidence type="ECO:0000313" key="3">
    <source>
        <dbReference type="Proteomes" id="UP000016543"/>
    </source>
</evidence>
<sequence>MILIITALLLIACTPLLHAIAHQRRYSVKYGELRSGLVSNVILGLLILVVILAIVNMSSVTEAFVTDSGIGIGLLVLAVLLLGYLIAESILVKGSFDERTISYSTPWRKPQSGQWSELKSARFSSLTGRYILKFADGTVIRISKSVEGHGWLLDFLARRNVTVR</sequence>
<proteinExistence type="predicted"/>
<dbReference type="EMBL" id="AAMX01000010">
    <property type="protein sequence ID" value="EAQ31950.1"/>
    <property type="molecule type" value="Genomic_DNA"/>
</dbReference>
<comment type="caution">
    <text evidence="2">The sequence shown here is derived from an EMBL/GenBank/DDBJ whole genome shotgun (WGS) entry which is preliminary data.</text>
</comment>
<keyword evidence="1" id="KW-1133">Transmembrane helix</keyword>
<evidence type="ECO:0000256" key="1">
    <source>
        <dbReference type="SAM" id="Phobius"/>
    </source>
</evidence>
<feature type="transmembrane region" description="Helical" evidence="1">
    <location>
        <begin position="35"/>
        <end position="57"/>
    </location>
</feature>